<gene>
    <name evidence="4" type="ORF">Pla22_03010</name>
</gene>
<dbReference type="PANTHER" id="PTHR30093:SF2">
    <property type="entry name" value="TYPE II SECRETION SYSTEM PROTEIN H"/>
    <property type="match status" value="1"/>
</dbReference>
<evidence type="ECO:0000259" key="3">
    <source>
        <dbReference type="Pfam" id="PF07596"/>
    </source>
</evidence>
<name>A0A5C5WQW3_9BACT</name>
<evidence type="ECO:0000256" key="1">
    <source>
        <dbReference type="SAM" id="MobiDB-lite"/>
    </source>
</evidence>
<dbReference type="PANTHER" id="PTHR30093">
    <property type="entry name" value="GENERAL SECRETION PATHWAY PROTEIN G"/>
    <property type="match status" value="1"/>
</dbReference>
<comment type="caution">
    <text evidence="4">The sequence shown here is derived from an EMBL/GenBank/DDBJ whole genome shotgun (WGS) entry which is preliminary data.</text>
</comment>
<dbReference type="InterPro" id="IPR012902">
    <property type="entry name" value="N_methyl_site"/>
</dbReference>
<dbReference type="InterPro" id="IPR045584">
    <property type="entry name" value="Pilin-like"/>
</dbReference>
<dbReference type="Pfam" id="PF07963">
    <property type="entry name" value="N_methyl"/>
    <property type="match status" value="1"/>
</dbReference>
<dbReference type="NCBIfam" id="TIGR04294">
    <property type="entry name" value="pre_pil_HX9DG"/>
    <property type="match status" value="1"/>
</dbReference>
<sequence length="444" mass="47355">MPSESLSCKGRDEGVSERCPSENNMSERSMPARIPTLNTRRRDLHATHNGFTLIEMLVVISIIGILASLLLPAVSKAREAARAVQCQSNLKNFGVVFAAYSNSAPDGSFCSGAFDLKRDGVPTEIGWVADLVNRGVLTSEMRCPSTSAETSSAIEDLLTLSTSEFLKDDCHDRLGAETFTNELGQTVTNVCRKIADDSLAPSSTARANLINAKLLEQGYNTNFAASWFLVRNELRLDENGNPKAGDSACTDTDPKGRNVTRGPLTTKALDGGKASSSTVPFLCDAAVSGFLSAQVGEMASGAFYTTSIVGSPIGNTVEVDNDADGVPETTSTHFMELPVIASGTPREGASGWLKTWNHDTRQDYRGMLPVHQGTANVLMADGSVRGIIDINNDGFINNGFDGPDASGWPGTATISSPYWTNSKIEAETLQLASYFSLQSKGSEN</sequence>
<feature type="region of interest" description="Disordered" evidence="1">
    <location>
        <begin position="1"/>
        <end position="29"/>
    </location>
</feature>
<keyword evidence="2" id="KW-0812">Transmembrane</keyword>
<dbReference type="SUPFAM" id="SSF54523">
    <property type="entry name" value="Pili subunits"/>
    <property type="match status" value="1"/>
</dbReference>
<dbReference type="NCBIfam" id="TIGR02532">
    <property type="entry name" value="IV_pilin_GFxxxE"/>
    <property type="match status" value="1"/>
</dbReference>
<keyword evidence="5" id="KW-1185">Reference proteome</keyword>
<dbReference type="InterPro" id="IPR027558">
    <property type="entry name" value="Pre_pil_HX9DG_C"/>
</dbReference>
<proteinExistence type="predicted"/>
<protein>
    <recommendedName>
        <fullName evidence="3">DUF1559 domain-containing protein</fullName>
    </recommendedName>
</protein>
<feature type="transmembrane region" description="Helical" evidence="2">
    <location>
        <begin position="50"/>
        <end position="71"/>
    </location>
</feature>
<dbReference type="Gene3D" id="3.30.700.10">
    <property type="entry name" value="Glycoprotein, Type 4 Pilin"/>
    <property type="match status" value="1"/>
</dbReference>
<dbReference type="InterPro" id="IPR011453">
    <property type="entry name" value="DUF1559"/>
</dbReference>
<feature type="domain" description="DUF1559" evidence="3">
    <location>
        <begin position="76"/>
        <end position="390"/>
    </location>
</feature>
<keyword evidence="2" id="KW-1133">Transmembrane helix</keyword>
<evidence type="ECO:0000313" key="4">
    <source>
        <dbReference type="EMBL" id="TWT52675.1"/>
    </source>
</evidence>
<feature type="compositionally biased region" description="Basic and acidic residues" evidence="1">
    <location>
        <begin position="9"/>
        <end position="20"/>
    </location>
</feature>
<dbReference type="Proteomes" id="UP000316598">
    <property type="component" value="Unassembled WGS sequence"/>
</dbReference>
<dbReference type="Pfam" id="PF07596">
    <property type="entry name" value="SBP_bac_10"/>
    <property type="match status" value="1"/>
</dbReference>
<reference evidence="4 5" key="1">
    <citation type="submission" date="2019-02" db="EMBL/GenBank/DDBJ databases">
        <title>Deep-cultivation of Planctomycetes and their phenomic and genomic characterization uncovers novel biology.</title>
        <authorList>
            <person name="Wiegand S."/>
            <person name="Jogler M."/>
            <person name="Boedeker C."/>
            <person name="Pinto D."/>
            <person name="Vollmers J."/>
            <person name="Rivas-Marin E."/>
            <person name="Kohn T."/>
            <person name="Peeters S.H."/>
            <person name="Heuer A."/>
            <person name="Rast P."/>
            <person name="Oberbeckmann S."/>
            <person name="Bunk B."/>
            <person name="Jeske O."/>
            <person name="Meyerdierks A."/>
            <person name="Storesund J.E."/>
            <person name="Kallscheuer N."/>
            <person name="Luecker S."/>
            <person name="Lage O.M."/>
            <person name="Pohl T."/>
            <person name="Merkel B.J."/>
            <person name="Hornburger P."/>
            <person name="Mueller R.-W."/>
            <person name="Bruemmer F."/>
            <person name="Labrenz M."/>
            <person name="Spormann A.M."/>
            <person name="Op Den Camp H."/>
            <person name="Overmann J."/>
            <person name="Amann R."/>
            <person name="Jetten M.S.M."/>
            <person name="Mascher T."/>
            <person name="Medema M.H."/>
            <person name="Devos D.P."/>
            <person name="Kaster A.-K."/>
            <person name="Ovreas L."/>
            <person name="Rohde M."/>
            <person name="Galperin M.Y."/>
            <person name="Jogler C."/>
        </authorList>
    </citation>
    <scope>NUCLEOTIDE SEQUENCE [LARGE SCALE GENOMIC DNA]</scope>
    <source>
        <strain evidence="4 5">Pla22</strain>
    </source>
</reference>
<feature type="region of interest" description="Disordered" evidence="1">
    <location>
        <begin position="241"/>
        <end position="262"/>
    </location>
</feature>
<evidence type="ECO:0000256" key="2">
    <source>
        <dbReference type="SAM" id="Phobius"/>
    </source>
</evidence>
<dbReference type="EMBL" id="SJPI01000001">
    <property type="protein sequence ID" value="TWT52675.1"/>
    <property type="molecule type" value="Genomic_DNA"/>
</dbReference>
<evidence type="ECO:0000313" key="5">
    <source>
        <dbReference type="Proteomes" id="UP000316598"/>
    </source>
</evidence>
<dbReference type="AlphaFoldDB" id="A0A5C5WQW3"/>
<accession>A0A5C5WQW3</accession>
<organism evidence="4 5">
    <name type="scientific">Rubripirellula amarantea</name>
    <dbReference type="NCBI Taxonomy" id="2527999"/>
    <lineage>
        <taxon>Bacteria</taxon>
        <taxon>Pseudomonadati</taxon>
        <taxon>Planctomycetota</taxon>
        <taxon>Planctomycetia</taxon>
        <taxon>Pirellulales</taxon>
        <taxon>Pirellulaceae</taxon>
        <taxon>Rubripirellula</taxon>
    </lineage>
</organism>
<keyword evidence="2" id="KW-0472">Membrane</keyword>